<dbReference type="PANTHER" id="PTHR33164">
    <property type="entry name" value="TRANSCRIPTIONAL REGULATOR, MARR FAMILY"/>
    <property type="match status" value="1"/>
</dbReference>
<dbReference type="RefSeq" id="WP_173135161.1">
    <property type="nucleotide sequence ID" value="NZ_CBCSGW010000002.1"/>
</dbReference>
<protein>
    <submittedName>
        <fullName evidence="2">Winged helix-turn-helix transcriptional regulator</fullName>
    </submittedName>
</protein>
<name>A0ABX2F8C5_9PSEU</name>
<accession>A0ABX2F8C5</accession>
<dbReference type="PROSITE" id="PS50995">
    <property type="entry name" value="HTH_MARR_2"/>
    <property type="match status" value="1"/>
</dbReference>
<evidence type="ECO:0000259" key="1">
    <source>
        <dbReference type="PROSITE" id="PS50995"/>
    </source>
</evidence>
<evidence type="ECO:0000313" key="2">
    <source>
        <dbReference type="EMBL" id="NRN67394.1"/>
    </source>
</evidence>
<dbReference type="Gene3D" id="1.10.10.10">
    <property type="entry name" value="Winged helix-like DNA-binding domain superfamily/Winged helix DNA-binding domain"/>
    <property type="match status" value="1"/>
</dbReference>
<dbReference type="Proteomes" id="UP000763557">
    <property type="component" value="Unassembled WGS sequence"/>
</dbReference>
<organism evidence="2 3">
    <name type="scientific">Kibdelosporangium persicum</name>
    <dbReference type="NCBI Taxonomy" id="2698649"/>
    <lineage>
        <taxon>Bacteria</taxon>
        <taxon>Bacillati</taxon>
        <taxon>Actinomycetota</taxon>
        <taxon>Actinomycetes</taxon>
        <taxon>Pseudonocardiales</taxon>
        <taxon>Pseudonocardiaceae</taxon>
        <taxon>Kibdelosporangium</taxon>
    </lineage>
</organism>
<evidence type="ECO:0000313" key="3">
    <source>
        <dbReference type="Proteomes" id="UP000763557"/>
    </source>
</evidence>
<dbReference type="EMBL" id="JAAATY010000014">
    <property type="protein sequence ID" value="NRN67394.1"/>
    <property type="molecule type" value="Genomic_DNA"/>
</dbReference>
<sequence>MPATPEPRWLNPDELQAWRSFSLMMSRLTTALDSQLQRDSQLSFVEYYALAGLSESPNRTMRMSELAVFVNAELSRMSHLIKRLEKRGLVRREPDPTDGRYTNAILTDAGWEHLVRAAPGHVTAVRTLVIDALDKSALDAIKAASDKIIARTEDH</sequence>
<dbReference type="SUPFAM" id="SSF46785">
    <property type="entry name" value="Winged helix' DNA-binding domain"/>
    <property type="match status" value="1"/>
</dbReference>
<feature type="domain" description="HTH marR-type" evidence="1">
    <location>
        <begin position="18"/>
        <end position="150"/>
    </location>
</feature>
<dbReference type="InterPro" id="IPR039422">
    <property type="entry name" value="MarR/SlyA-like"/>
</dbReference>
<dbReference type="PANTHER" id="PTHR33164:SF99">
    <property type="entry name" value="MARR FAMILY REGULATORY PROTEIN"/>
    <property type="match status" value="1"/>
</dbReference>
<dbReference type="SMART" id="SM00347">
    <property type="entry name" value="HTH_MARR"/>
    <property type="match status" value="1"/>
</dbReference>
<dbReference type="InterPro" id="IPR036390">
    <property type="entry name" value="WH_DNA-bd_sf"/>
</dbReference>
<gene>
    <name evidence="2" type="ORF">GC106_46340</name>
</gene>
<reference evidence="2 3" key="1">
    <citation type="submission" date="2020-01" db="EMBL/GenBank/DDBJ databases">
        <title>Kibdelosporangium persica a novel Actinomycetes from a hot desert in Iran.</title>
        <authorList>
            <person name="Safaei N."/>
            <person name="Zaburannyi N."/>
            <person name="Mueller R."/>
            <person name="Wink J."/>
        </authorList>
    </citation>
    <scope>NUCLEOTIDE SEQUENCE [LARGE SCALE GENOMIC DNA]</scope>
    <source>
        <strain evidence="2 3">4NS15</strain>
    </source>
</reference>
<dbReference type="InterPro" id="IPR036388">
    <property type="entry name" value="WH-like_DNA-bd_sf"/>
</dbReference>
<comment type="caution">
    <text evidence="2">The sequence shown here is derived from an EMBL/GenBank/DDBJ whole genome shotgun (WGS) entry which is preliminary data.</text>
</comment>
<dbReference type="InterPro" id="IPR000835">
    <property type="entry name" value="HTH_MarR-typ"/>
</dbReference>
<proteinExistence type="predicted"/>
<dbReference type="Pfam" id="PF12802">
    <property type="entry name" value="MarR_2"/>
    <property type="match status" value="1"/>
</dbReference>
<keyword evidence="3" id="KW-1185">Reference proteome</keyword>